<dbReference type="GO" id="GO:0016747">
    <property type="term" value="F:acyltransferase activity, transferring groups other than amino-acyl groups"/>
    <property type="evidence" value="ECO:0007669"/>
    <property type="project" value="InterPro"/>
</dbReference>
<evidence type="ECO:0000259" key="1">
    <source>
        <dbReference type="Pfam" id="PF01757"/>
    </source>
</evidence>
<sequence>ISGFLIAGILSRNPSLSDFYSRRFIRIVPPYAGMILAALSCAALIFAPTDFDEVAVSTKWCLFFARNLQQVSEAKDYWAQASEYSLLLHTWSLGVEIQFYLVAPLLHFSISSMPGSWTKTLVILILLAASLGLHSTSDATNQFYSLPCRIWQFLLGFLAA</sequence>
<protein>
    <recommendedName>
        <fullName evidence="1">Acyltransferase 3 domain-containing protein</fullName>
    </recommendedName>
</protein>
<feature type="non-terminal residue" evidence="2">
    <location>
        <position position="1"/>
    </location>
</feature>
<feature type="domain" description="Acyltransferase 3" evidence="1">
    <location>
        <begin position="1"/>
        <end position="160"/>
    </location>
</feature>
<keyword evidence="3" id="KW-1185">Reference proteome</keyword>
<organism evidence="2 3">
    <name type="scientific">Pristionchus entomophagus</name>
    <dbReference type="NCBI Taxonomy" id="358040"/>
    <lineage>
        <taxon>Eukaryota</taxon>
        <taxon>Metazoa</taxon>
        <taxon>Ecdysozoa</taxon>
        <taxon>Nematoda</taxon>
        <taxon>Chromadorea</taxon>
        <taxon>Rhabditida</taxon>
        <taxon>Rhabditina</taxon>
        <taxon>Diplogasteromorpha</taxon>
        <taxon>Diplogasteroidea</taxon>
        <taxon>Neodiplogasteridae</taxon>
        <taxon>Pristionchus</taxon>
    </lineage>
</organism>
<dbReference type="InterPro" id="IPR002656">
    <property type="entry name" value="Acyl_transf_3_dom"/>
</dbReference>
<dbReference type="Proteomes" id="UP001432027">
    <property type="component" value="Unassembled WGS sequence"/>
</dbReference>
<gene>
    <name evidence="2" type="ORF">PENTCL1PPCAC_5977</name>
</gene>
<dbReference type="PANTHER" id="PTHR23028:SF53">
    <property type="entry name" value="ACYL_TRANSF_3 DOMAIN-CONTAINING PROTEIN"/>
    <property type="match status" value="1"/>
</dbReference>
<comment type="caution">
    <text evidence="2">The sequence shown here is derived from an EMBL/GenBank/DDBJ whole genome shotgun (WGS) entry which is preliminary data.</text>
</comment>
<evidence type="ECO:0000313" key="3">
    <source>
        <dbReference type="Proteomes" id="UP001432027"/>
    </source>
</evidence>
<dbReference type="Pfam" id="PF01757">
    <property type="entry name" value="Acyl_transf_3"/>
    <property type="match status" value="1"/>
</dbReference>
<reference evidence="2" key="1">
    <citation type="submission" date="2023-10" db="EMBL/GenBank/DDBJ databases">
        <title>Genome assembly of Pristionchus species.</title>
        <authorList>
            <person name="Yoshida K."/>
            <person name="Sommer R.J."/>
        </authorList>
    </citation>
    <scope>NUCLEOTIDE SEQUENCE</scope>
    <source>
        <strain evidence="2">RS0144</strain>
    </source>
</reference>
<accession>A0AAV5SKE0</accession>
<dbReference type="GO" id="GO:0016020">
    <property type="term" value="C:membrane"/>
    <property type="evidence" value="ECO:0007669"/>
    <property type="project" value="TreeGrafter"/>
</dbReference>
<evidence type="ECO:0000313" key="2">
    <source>
        <dbReference type="EMBL" id="GMS83802.1"/>
    </source>
</evidence>
<proteinExistence type="predicted"/>
<feature type="non-terminal residue" evidence="2">
    <location>
        <position position="160"/>
    </location>
</feature>
<dbReference type="GO" id="GO:0000271">
    <property type="term" value="P:polysaccharide biosynthetic process"/>
    <property type="evidence" value="ECO:0007669"/>
    <property type="project" value="TreeGrafter"/>
</dbReference>
<dbReference type="InterPro" id="IPR050879">
    <property type="entry name" value="Acyltransferase_3"/>
</dbReference>
<dbReference type="EMBL" id="BTSX01000002">
    <property type="protein sequence ID" value="GMS83802.1"/>
    <property type="molecule type" value="Genomic_DNA"/>
</dbReference>
<dbReference type="PANTHER" id="PTHR23028">
    <property type="entry name" value="ACETYLTRANSFERASE"/>
    <property type="match status" value="1"/>
</dbReference>
<name>A0AAV5SKE0_9BILA</name>
<dbReference type="AlphaFoldDB" id="A0AAV5SKE0"/>